<sequence length="522" mass="59003">LKAQLQDKGIAISDLKKLIERLKGKSVDTKFEKSSVVRQSNAFKSHRPSVLGKPTTFSNSFIRKDFSKSKSVTQNNVSNDFSKPVTAQTLPTNKKSILKNTNVLAPGMYNLHTDHNQARTSQLPQDSRKTNKRVSFSTGVILTTSVSRPQLKSNPMGDRVMPNSSQGKKQETLNVKSFSAMCDKCVLHDKYDMCVLTSVAKPIKKTVASESNQKPRNFTRKLYERVSKTCSWWYPKFTPSGYKWKPKSGKENVNPNVSMPLGNASRSANVMDPMTSRRSTVSNTPLSSNSFAARRDYPIHRAVKIKRVYYVEGLNHNLFSVSQFCDADLEVAFRKSTCYIRDLKGNDLLTGSRGTDLYSITLQDINFPNPICLMAKATSSQAWLWHRRLSHLNFDTINLLSKNDIVVGLPKLKFVKDHLCYSCELGKAKRKSFHTKITSSSKRRLHILHMDLCGPMRDETPEVLIDFLRLVQRGLQAQVKVVRTDKGTEFLNQTLHAYFAAEGILHQTSVARTLEQNGVFKR</sequence>
<dbReference type="EMBL" id="BKCJ010479643">
    <property type="protein sequence ID" value="GFA74388.1"/>
    <property type="molecule type" value="Genomic_DNA"/>
</dbReference>
<feature type="domain" description="Integrase catalytic" evidence="2">
    <location>
        <begin position="462"/>
        <end position="522"/>
    </location>
</feature>
<dbReference type="InterPro" id="IPR025724">
    <property type="entry name" value="GAG-pre-integrase_dom"/>
</dbReference>
<evidence type="ECO:0000259" key="2">
    <source>
        <dbReference type="PROSITE" id="PS50994"/>
    </source>
</evidence>
<dbReference type="Gene3D" id="3.30.420.10">
    <property type="entry name" value="Ribonuclease H-like superfamily/Ribonuclease H"/>
    <property type="match status" value="1"/>
</dbReference>
<accession>A0A699K4K3</accession>
<dbReference type="GO" id="GO:0003676">
    <property type="term" value="F:nucleic acid binding"/>
    <property type="evidence" value="ECO:0007669"/>
    <property type="project" value="InterPro"/>
</dbReference>
<reference evidence="3" key="1">
    <citation type="journal article" date="2019" name="Sci. Rep.">
        <title>Draft genome of Tanacetum cinerariifolium, the natural source of mosquito coil.</title>
        <authorList>
            <person name="Yamashiro T."/>
            <person name="Shiraishi A."/>
            <person name="Satake H."/>
            <person name="Nakayama K."/>
        </authorList>
    </citation>
    <scope>NUCLEOTIDE SEQUENCE</scope>
</reference>
<dbReference type="InterPro" id="IPR039537">
    <property type="entry name" value="Retrotran_Ty1/copia-like"/>
</dbReference>
<name>A0A699K4K3_TANCI</name>
<organism evidence="3">
    <name type="scientific">Tanacetum cinerariifolium</name>
    <name type="common">Dalmatian daisy</name>
    <name type="synonym">Chrysanthemum cinerariifolium</name>
    <dbReference type="NCBI Taxonomy" id="118510"/>
    <lineage>
        <taxon>Eukaryota</taxon>
        <taxon>Viridiplantae</taxon>
        <taxon>Streptophyta</taxon>
        <taxon>Embryophyta</taxon>
        <taxon>Tracheophyta</taxon>
        <taxon>Spermatophyta</taxon>
        <taxon>Magnoliopsida</taxon>
        <taxon>eudicotyledons</taxon>
        <taxon>Gunneridae</taxon>
        <taxon>Pentapetalae</taxon>
        <taxon>asterids</taxon>
        <taxon>campanulids</taxon>
        <taxon>Asterales</taxon>
        <taxon>Asteraceae</taxon>
        <taxon>Asteroideae</taxon>
        <taxon>Anthemideae</taxon>
        <taxon>Anthemidinae</taxon>
        <taxon>Tanacetum</taxon>
    </lineage>
</organism>
<evidence type="ECO:0000313" key="3">
    <source>
        <dbReference type="EMBL" id="GFA74388.1"/>
    </source>
</evidence>
<gene>
    <name evidence="3" type="ORF">Tci_646360</name>
</gene>
<dbReference type="AlphaFoldDB" id="A0A699K4K3"/>
<dbReference type="PANTHER" id="PTHR42648:SF21">
    <property type="entry name" value="CYSTEINE-RICH RLK (RECEPTOR-LIKE PROTEIN KINASE) 8"/>
    <property type="match status" value="1"/>
</dbReference>
<protein>
    <submittedName>
        <fullName evidence="3">Retrovirus-related Pol polyprotein from transposon TNT 1-94</fullName>
    </submittedName>
</protein>
<dbReference type="PANTHER" id="PTHR42648">
    <property type="entry name" value="TRANSPOSASE, PUTATIVE-RELATED"/>
    <property type="match status" value="1"/>
</dbReference>
<feature type="non-terminal residue" evidence="3">
    <location>
        <position position="1"/>
    </location>
</feature>
<dbReference type="SUPFAM" id="SSF53098">
    <property type="entry name" value="Ribonuclease H-like"/>
    <property type="match status" value="1"/>
</dbReference>
<proteinExistence type="predicted"/>
<dbReference type="GO" id="GO:0015074">
    <property type="term" value="P:DNA integration"/>
    <property type="evidence" value="ECO:0007669"/>
    <property type="project" value="InterPro"/>
</dbReference>
<comment type="caution">
    <text evidence="3">The sequence shown here is derived from an EMBL/GenBank/DDBJ whole genome shotgun (WGS) entry which is preliminary data.</text>
</comment>
<dbReference type="Pfam" id="PF13976">
    <property type="entry name" value="gag_pre-integrs"/>
    <property type="match status" value="1"/>
</dbReference>
<dbReference type="InterPro" id="IPR036397">
    <property type="entry name" value="RNaseH_sf"/>
</dbReference>
<dbReference type="PROSITE" id="PS50994">
    <property type="entry name" value="INTEGRASE"/>
    <property type="match status" value="1"/>
</dbReference>
<dbReference type="InterPro" id="IPR012337">
    <property type="entry name" value="RNaseH-like_sf"/>
</dbReference>
<feature type="region of interest" description="Disordered" evidence="1">
    <location>
        <begin position="149"/>
        <end position="168"/>
    </location>
</feature>
<evidence type="ECO:0000256" key="1">
    <source>
        <dbReference type="SAM" id="MobiDB-lite"/>
    </source>
</evidence>
<dbReference type="InterPro" id="IPR001584">
    <property type="entry name" value="Integrase_cat-core"/>
</dbReference>